<dbReference type="EMBL" id="OZ034817">
    <property type="protein sequence ID" value="CAL1385598.1"/>
    <property type="molecule type" value="Genomic_DNA"/>
</dbReference>
<dbReference type="Proteomes" id="UP001497516">
    <property type="component" value="Chromosome 4"/>
</dbReference>
<name>A0AAV2EJ32_9ROSI</name>
<reference evidence="1 2" key="1">
    <citation type="submission" date="2024-04" db="EMBL/GenBank/DDBJ databases">
        <authorList>
            <person name="Fracassetti M."/>
        </authorList>
    </citation>
    <scope>NUCLEOTIDE SEQUENCE [LARGE SCALE GENOMIC DNA]</scope>
</reference>
<protein>
    <recommendedName>
        <fullName evidence="3">Secreted protein</fullName>
    </recommendedName>
</protein>
<accession>A0AAV2EJ32</accession>
<proteinExistence type="predicted"/>
<gene>
    <name evidence="1" type="ORF">LTRI10_LOCUS26724</name>
</gene>
<evidence type="ECO:0008006" key="3">
    <source>
        <dbReference type="Google" id="ProtNLM"/>
    </source>
</evidence>
<dbReference type="AlphaFoldDB" id="A0AAV2EJ32"/>
<sequence length="97" mass="11450">MVVLSLLWRLHLRVNQHIPFPDDILTYNPCHQHRHGITFGLHKIEPRHAAICFPDQKRHRNRLLQARHFLRRVGVLIPPDVPRINGVVFTQCEQESV</sequence>
<evidence type="ECO:0000313" key="1">
    <source>
        <dbReference type="EMBL" id="CAL1385598.1"/>
    </source>
</evidence>
<evidence type="ECO:0000313" key="2">
    <source>
        <dbReference type="Proteomes" id="UP001497516"/>
    </source>
</evidence>
<organism evidence="1 2">
    <name type="scientific">Linum trigynum</name>
    <dbReference type="NCBI Taxonomy" id="586398"/>
    <lineage>
        <taxon>Eukaryota</taxon>
        <taxon>Viridiplantae</taxon>
        <taxon>Streptophyta</taxon>
        <taxon>Embryophyta</taxon>
        <taxon>Tracheophyta</taxon>
        <taxon>Spermatophyta</taxon>
        <taxon>Magnoliopsida</taxon>
        <taxon>eudicotyledons</taxon>
        <taxon>Gunneridae</taxon>
        <taxon>Pentapetalae</taxon>
        <taxon>rosids</taxon>
        <taxon>fabids</taxon>
        <taxon>Malpighiales</taxon>
        <taxon>Linaceae</taxon>
        <taxon>Linum</taxon>
    </lineage>
</organism>
<keyword evidence="2" id="KW-1185">Reference proteome</keyword>